<evidence type="ECO:0000259" key="5">
    <source>
        <dbReference type="PROSITE" id="PS51078"/>
    </source>
</evidence>
<keyword evidence="2 6" id="KW-0238">DNA-binding</keyword>
<dbReference type="RefSeq" id="WP_086789906.1">
    <property type="nucleotide sequence ID" value="NZ_JAGIOO010000001.1"/>
</dbReference>
<dbReference type="InterPro" id="IPR036390">
    <property type="entry name" value="WH_DNA-bd_sf"/>
</dbReference>
<dbReference type="SUPFAM" id="SSF46785">
    <property type="entry name" value="Winged helix' DNA-binding domain"/>
    <property type="match status" value="1"/>
</dbReference>
<evidence type="ECO:0000313" key="7">
    <source>
        <dbReference type="Proteomes" id="UP001519363"/>
    </source>
</evidence>
<dbReference type="PROSITE" id="PS51077">
    <property type="entry name" value="HTH_ICLR"/>
    <property type="match status" value="1"/>
</dbReference>
<dbReference type="PANTHER" id="PTHR30136">
    <property type="entry name" value="HELIX-TURN-HELIX TRANSCRIPTIONAL REGULATOR, ICLR FAMILY"/>
    <property type="match status" value="1"/>
</dbReference>
<dbReference type="SMART" id="SM00346">
    <property type="entry name" value="HTH_ICLR"/>
    <property type="match status" value="1"/>
</dbReference>
<reference evidence="6 7" key="1">
    <citation type="submission" date="2021-03" db="EMBL/GenBank/DDBJ databases">
        <title>Sequencing the genomes of 1000 actinobacteria strains.</title>
        <authorList>
            <person name="Klenk H.-P."/>
        </authorList>
    </citation>
    <scope>NUCLEOTIDE SEQUENCE [LARGE SCALE GENOMIC DNA]</scope>
    <source>
        <strain evidence="6 7">DSM 44580</strain>
    </source>
</reference>
<dbReference type="GO" id="GO:0003677">
    <property type="term" value="F:DNA binding"/>
    <property type="evidence" value="ECO:0007669"/>
    <property type="project" value="UniProtKB-KW"/>
</dbReference>
<evidence type="ECO:0000313" key="6">
    <source>
        <dbReference type="EMBL" id="MBP2473105.1"/>
    </source>
</evidence>
<dbReference type="Gene3D" id="3.30.450.40">
    <property type="match status" value="1"/>
</dbReference>
<accession>A0ABS5A966</accession>
<dbReference type="InterPro" id="IPR050707">
    <property type="entry name" value="HTH_MetabolicPath_Reg"/>
</dbReference>
<evidence type="ECO:0000256" key="2">
    <source>
        <dbReference type="ARBA" id="ARBA00023125"/>
    </source>
</evidence>
<feature type="domain" description="IclR-ED" evidence="5">
    <location>
        <begin position="68"/>
        <end position="247"/>
    </location>
</feature>
<gene>
    <name evidence="6" type="ORF">JOF53_001977</name>
</gene>
<dbReference type="Pfam" id="PF01614">
    <property type="entry name" value="IclR_C"/>
    <property type="match status" value="1"/>
</dbReference>
<dbReference type="Proteomes" id="UP001519363">
    <property type="component" value="Unassembled WGS sequence"/>
</dbReference>
<dbReference type="InterPro" id="IPR029016">
    <property type="entry name" value="GAF-like_dom_sf"/>
</dbReference>
<protein>
    <submittedName>
        <fullName evidence="6">DNA-binding IclR family transcriptional regulator</fullName>
    </submittedName>
</protein>
<dbReference type="SUPFAM" id="SSF55781">
    <property type="entry name" value="GAF domain-like"/>
    <property type="match status" value="1"/>
</dbReference>
<dbReference type="EMBL" id="JAGIOO010000001">
    <property type="protein sequence ID" value="MBP2473105.1"/>
    <property type="molecule type" value="Genomic_DNA"/>
</dbReference>
<evidence type="ECO:0000256" key="3">
    <source>
        <dbReference type="ARBA" id="ARBA00023163"/>
    </source>
</evidence>
<name>A0ABS5A966_9PSEU</name>
<keyword evidence="1" id="KW-0805">Transcription regulation</keyword>
<dbReference type="Gene3D" id="1.10.10.10">
    <property type="entry name" value="Winged helix-like DNA-binding domain superfamily/Winged helix DNA-binding domain"/>
    <property type="match status" value="1"/>
</dbReference>
<comment type="caution">
    <text evidence="6">The sequence shown here is derived from an EMBL/GenBank/DDBJ whole genome shotgun (WGS) entry which is preliminary data.</text>
</comment>
<proteinExistence type="predicted"/>
<keyword evidence="3" id="KW-0804">Transcription</keyword>
<dbReference type="PANTHER" id="PTHR30136:SF24">
    <property type="entry name" value="HTH-TYPE TRANSCRIPTIONAL REPRESSOR ALLR"/>
    <property type="match status" value="1"/>
</dbReference>
<dbReference type="InterPro" id="IPR014757">
    <property type="entry name" value="Tscrpt_reg_IclR_C"/>
</dbReference>
<dbReference type="Pfam" id="PF09339">
    <property type="entry name" value="HTH_IclR"/>
    <property type="match status" value="1"/>
</dbReference>
<sequence length="248" mass="26672">MDSPPHSVTLRALALLGTFDAATPSQTLSELSRRTGLPLATTHRLLADLTAWGALTKGADGRYRIGLRLWQLGILTPAVSGLREVALPFMQDLYETTRENIHLGVRDGDAVLYVDRLSGHRSVAIVSQAGSRLPLHATGVGKALLAHEDPEFVRRFCAAGPQRCTQYTIVEPGRLLRELTEVRRRGYALTSEEMTLGACSVAVPVRDGEGRVVAALGMVLHTVRADLAKQAPGLQAAAAGIERRLRGG</sequence>
<keyword evidence="7" id="KW-1185">Reference proteome</keyword>
<dbReference type="InterPro" id="IPR005471">
    <property type="entry name" value="Tscrpt_reg_IclR_N"/>
</dbReference>
<evidence type="ECO:0000259" key="4">
    <source>
        <dbReference type="PROSITE" id="PS51077"/>
    </source>
</evidence>
<dbReference type="InterPro" id="IPR036388">
    <property type="entry name" value="WH-like_DNA-bd_sf"/>
</dbReference>
<dbReference type="PROSITE" id="PS51078">
    <property type="entry name" value="ICLR_ED"/>
    <property type="match status" value="1"/>
</dbReference>
<evidence type="ECO:0000256" key="1">
    <source>
        <dbReference type="ARBA" id="ARBA00023015"/>
    </source>
</evidence>
<feature type="domain" description="HTH iclR-type" evidence="4">
    <location>
        <begin position="6"/>
        <end position="67"/>
    </location>
</feature>
<organism evidence="6 7">
    <name type="scientific">Crossiella equi</name>
    <dbReference type="NCBI Taxonomy" id="130796"/>
    <lineage>
        <taxon>Bacteria</taxon>
        <taxon>Bacillati</taxon>
        <taxon>Actinomycetota</taxon>
        <taxon>Actinomycetes</taxon>
        <taxon>Pseudonocardiales</taxon>
        <taxon>Pseudonocardiaceae</taxon>
        <taxon>Crossiella</taxon>
    </lineage>
</organism>